<gene>
    <name evidence="3" type="primary">LOC117644951</name>
</gene>
<dbReference type="InterPro" id="IPR036047">
    <property type="entry name" value="F-box-like_dom_sf"/>
</dbReference>
<dbReference type="InterPro" id="IPR001810">
    <property type="entry name" value="F-box_dom"/>
</dbReference>
<protein>
    <submittedName>
        <fullName evidence="3">Uncharacterized protein LOC117644951</fullName>
    </submittedName>
</protein>
<reference evidence="3" key="1">
    <citation type="submission" date="2025-08" db="UniProtKB">
        <authorList>
            <consortium name="RefSeq"/>
        </authorList>
    </citation>
    <scope>IDENTIFICATION</scope>
    <source>
        <tissue evidence="3">Total insect</tissue>
    </source>
</reference>
<name>A0A6P8Z261_THRPL</name>
<evidence type="ECO:0000313" key="2">
    <source>
        <dbReference type="Proteomes" id="UP000515158"/>
    </source>
</evidence>
<dbReference type="SMART" id="SM00256">
    <property type="entry name" value="FBOX"/>
    <property type="match status" value="1"/>
</dbReference>
<keyword evidence="2" id="KW-1185">Reference proteome</keyword>
<dbReference type="InterPro" id="IPR032675">
    <property type="entry name" value="LRR_dom_sf"/>
</dbReference>
<dbReference type="SUPFAM" id="SSF52047">
    <property type="entry name" value="RNI-like"/>
    <property type="match status" value="1"/>
</dbReference>
<proteinExistence type="predicted"/>
<dbReference type="Gene3D" id="3.80.10.10">
    <property type="entry name" value="Ribonuclease Inhibitor"/>
    <property type="match status" value="1"/>
</dbReference>
<dbReference type="GeneID" id="117644951"/>
<feature type="domain" description="F-box" evidence="1">
    <location>
        <begin position="5"/>
        <end position="51"/>
    </location>
</feature>
<dbReference type="Pfam" id="PF12937">
    <property type="entry name" value="F-box-like"/>
    <property type="match status" value="1"/>
</dbReference>
<dbReference type="InParanoid" id="A0A6P8Z261"/>
<dbReference type="RefSeq" id="XP_034240667.1">
    <property type="nucleotide sequence ID" value="XM_034384776.1"/>
</dbReference>
<sequence>MEMDESQLLLLPDEVLLAVLAHLEPRQLLQCRVLCRRLRDLCLHRRLWQTADVSDLFLLRAALNLAPCLGEVRVTNPEAVAYLVQGTACVVNELSVQVCDQLNAAFATTIVGKLSALGGVKELSLHLLCPLSTPSVATLLKAVINIDGIKELFVRRTGAVGPMEAVLPLSDLELRPSLRKLTYLSCEVDPFLDLLLKTHAPTLEEVFLFFLHEIPTTLLGSMPRLRVLACHPCDGLSELADLPSLESVRLMSRVTEDGAFFAGAVDFLRRSSHLRSVEFNGTRDVGSDAHLVALADSPSALHINAISGVDVAQGLLERVAATLPKFSLLKYLGLDSVPPNVVLKAISPETLPSLSVLSVRSTDRGMCLHAWLHDPAVQDVLVRNPNLHLYEAGMSTIPDDCACAWCRWGCHGTLQHYKYYSSHARRADCPEECYQVAGCSS</sequence>
<organism evidence="3">
    <name type="scientific">Thrips palmi</name>
    <name type="common">Melon thrips</name>
    <dbReference type="NCBI Taxonomy" id="161013"/>
    <lineage>
        <taxon>Eukaryota</taxon>
        <taxon>Metazoa</taxon>
        <taxon>Ecdysozoa</taxon>
        <taxon>Arthropoda</taxon>
        <taxon>Hexapoda</taxon>
        <taxon>Insecta</taxon>
        <taxon>Pterygota</taxon>
        <taxon>Neoptera</taxon>
        <taxon>Paraneoptera</taxon>
        <taxon>Thysanoptera</taxon>
        <taxon>Terebrantia</taxon>
        <taxon>Thripoidea</taxon>
        <taxon>Thripidae</taxon>
        <taxon>Thrips</taxon>
    </lineage>
</organism>
<evidence type="ECO:0000313" key="3">
    <source>
        <dbReference type="RefSeq" id="XP_034240667.1"/>
    </source>
</evidence>
<dbReference type="Proteomes" id="UP000515158">
    <property type="component" value="Unplaced"/>
</dbReference>
<dbReference type="OrthoDB" id="8246423at2759"/>
<accession>A0A6P8Z261</accession>
<dbReference type="AlphaFoldDB" id="A0A6P8Z261"/>
<dbReference type="SUPFAM" id="SSF81383">
    <property type="entry name" value="F-box domain"/>
    <property type="match status" value="1"/>
</dbReference>
<dbReference type="KEGG" id="tpal:117644951"/>
<dbReference type="PROSITE" id="PS50181">
    <property type="entry name" value="FBOX"/>
    <property type="match status" value="1"/>
</dbReference>
<evidence type="ECO:0000259" key="1">
    <source>
        <dbReference type="PROSITE" id="PS50181"/>
    </source>
</evidence>